<evidence type="ECO:0000256" key="3">
    <source>
        <dbReference type="SAM" id="SignalP"/>
    </source>
</evidence>
<keyword evidence="3" id="KW-0732">Signal</keyword>
<feature type="compositionally biased region" description="Basic and acidic residues" evidence="1">
    <location>
        <begin position="388"/>
        <end position="400"/>
    </location>
</feature>
<dbReference type="OrthoDB" id="78943at2759"/>
<sequence length="400" mass="41451">MKATTLLVALAAVSTYSAHAQSICKNRICTTEKGQSCDRLLETCPVCMGTDSSGSIVCKATNLIGSCSIVGIGGFQKCGQYDPSSSSSGSGSGSGHVTHKPTVTPTPTTTTVAPTTAAPTTTPPATTTSSPTTTSPATTKKPVTKSPITTPTASSSSGSDSTATATPAPTQTVNNGKATTTTDSGTNWALYGGIAAGALVLVALVMVVVLRMNRHDDDDDDEPYKPTAPTTSQTYASNAPASTYNNSGSAAVVAANLRAQIDGQNPPQTAYGNNQYGGFTQPPATTAYNNYAVQQDSYGNHGQHDTYGHHDNYSQQAYTQPGQYNTDYAVQDHSAVPILAAPEATTAPKPRSDVHHSDVWGNVPSSYQDGTPTAKTNIAHASRTQSSDVRENETRLSVEF</sequence>
<evidence type="ECO:0008006" key="6">
    <source>
        <dbReference type="Google" id="ProtNLM"/>
    </source>
</evidence>
<protein>
    <recommendedName>
        <fullName evidence="6">Secreted protein</fullName>
    </recommendedName>
</protein>
<feature type="region of interest" description="Disordered" evidence="1">
    <location>
        <begin position="345"/>
        <end position="400"/>
    </location>
</feature>
<dbReference type="Proteomes" id="UP000243579">
    <property type="component" value="Unassembled WGS sequence"/>
</dbReference>
<reference evidence="4 5" key="1">
    <citation type="journal article" date="2014" name="Genome Biol. Evol.">
        <title>The secreted proteins of Achlya hypogyna and Thraustotheca clavata identify the ancestral oomycete secretome and reveal gene acquisitions by horizontal gene transfer.</title>
        <authorList>
            <person name="Misner I."/>
            <person name="Blouin N."/>
            <person name="Leonard G."/>
            <person name="Richards T.A."/>
            <person name="Lane C.E."/>
        </authorList>
    </citation>
    <scope>NUCLEOTIDE SEQUENCE [LARGE SCALE GENOMIC DNA]</scope>
    <source>
        <strain evidence="4 5">ATCC 48635</strain>
    </source>
</reference>
<feature type="region of interest" description="Disordered" evidence="1">
    <location>
        <begin position="215"/>
        <end position="245"/>
    </location>
</feature>
<evidence type="ECO:0000256" key="2">
    <source>
        <dbReference type="SAM" id="Phobius"/>
    </source>
</evidence>
<keyword evidence="5" id="KW-1185">Reference proteome</keyword>
<dbReference type="AlphaFoldDB" id="A0A1V9Z917"/>
<feature type="transmembrane region" description="Helical" evidence="2">
    <location>
        <begin position="188"/>
        <end position="210"/>
    </location>
</feature>
<feature type="chain" id="PRO_5012506455" description="Secreted protein" evidence="3">
    <location>
        <begin position="21"/>
        <end position="400"/>
    </location>
</feature>
<gene>
    <name evidence="4" type="ORF">ACHHYP_01250</name>
</gene>
<feature type="compositionally biased region" description="Polar residues" evidence="1">
    <location>
        <begin position="363"/>
        <end position="376"/>
    </location>
</feature>
<keyword evidence="2" id="KW-0812">Transmembrane</keyword>
<evidence type="ECO:0000313" key="5">
    <source>
        <dbReference type="Proteomes" id="UP000243579"/>
    </source>
</evidence>
<comment type="caution">
    <text evidence="4">The sequence shown here is derived from an EMBL/GenBank/DDBJ whole genome shotgun (WGS) entry which is preliminary data.</text>
</comment>
<feature type="signal peptide" evidence="3">
    <location>
        <begin position="1"/>
        <end position="20"/>
    </location>
</feature>
<feature type="region of interest" description="Disordered" evidence="1">
    <location>
        <begin position="83"/>
        <end position="180"/>
    </location>
</feature>
<evidence type="ECO:0000313" key="4">
    <source>
        <dbReference type="EMBL" id="OQR94469.1"/>
    </source>
</evidence>
<feature type="compositionally biased region" description="Polar residues" evidence="1">
    <location>
        <begin position="228"/>
        <end position="245"/>
    </location>
</feature>
<keyword evidence="2" id="KW-0472">Membrane</keyword>
<organism evidence="4 5">
    <name type="scientific">Achlya hypogyna</name>
    <name type="common">Oomycete</name>
    <name type="synonym">Protoachlya hypogyna</name>
    <dbReference type="NCBI Taxonomy" id="1202772"/>
    <lineage>
        <taxon>Eukaryota</taxon>
        <taxon>Sar</taxon>
        <taxon>Stramenopiles</taxon>
        <taxon>Oomycota</taxon>
        <taxon>Saprolegniomycetes</taxon>
        <taxon>Saprolegniales</taxon>
        <taxon>Achlyaceae</taxon>
        <taxon>Achlya</taxon>
    </lineage>
</organism>
<feature type="compositionally biased region" description="Low complexity" evidence="1">
    <location>
        <begin position="100"/>
        <end position="172"/>
    </location>
</feature>
<proteinExistence type="predicted"/>
<evidence type="ECO:0000256" key="1">
    <source>
        <dbReference type="SAM" id="MobiDB-lite"/>
    </source>
</evidence>
<dbReference type="EMBL" id="JNBR01000361">
    <property type="protein sequence ID" value="OQR94469.1"/>
    <property type="molecule type" value="Genomic_DNA"/>
</dbReference>
<keyword evidence="2" id="KW-1133">Transmembrane helix</keyword>
<name>A0A1V9Z917_ACHHY</name>
<accession>A0A1V9Z917</accession>